<dbReference type="PROSITE" id="PS00455">
    <property type="entry name" value="AMP_BINDING"/>
    <property type="match status" value="1"/>
</dbReference>
<dbReference type="GO" id="GO:0016878">
    <property type="term" value="F:acid-thiol ligase activity"/>
    <property type="evidence" value="ECO:0007669"/>
    <property type="project" value="UniProtKB-ARBA"/>
</dbReference>
<dbReference type="SUPFAM" id="SSF56801">
    <property type="entry name" value="Acetyl-CoA synthetase-like"/>
    <property type="match status" value="1"/>
</dbReference>
<dbReference type="EMBL" id="CAFBPS010000064">
    <property type="protein sequence ID" value="CAB5030715.1"/>
    <property type="molecule type" value="Genomic_DNA"/>
</dbReference>
<dbReference type="InterPro" id="IPR042099">
    <property type="entry name" value="ANL_N_sf"/>
</dbReference>
<dbReference type="PANTHER" id="PTHR43767">
    <property type="entry name" value="LONG-CHAIN-FATTY-ACID--COA LIGASE"/>
    <property type="match status" value="1"/>
</dbReference>
<dbReference type="EMBL" id="CAFAAL010000063">
    <property type="protein sequence ID" value="CAB4804258.1"/>
    <property type="molecule type" value="Genomic_DNA"/>
</dbReference>
<dbReference type="Pfam" id="PF13193">
    <property type="entry name" value="AMP-binding_C"/>
    <property type="match status" value="1"/>
</dbReference>
<keyword evidence="2" id="KW-0436">Ligase</keyword>
<evidence type="ECO:0000256" key="1">
    <source>
        <dbReference type="ARBA" id="ARBA00006432"/>
    </source>
</evidence>
<evidence type="ECO:0000313" key="5">
    <source>
        <dbReference type="EMBL" id="CAB4724907.1"/>
    </source>
</evidence>
<dbReference type="InterPro" id="IPR020459">
    <property type="entry name" value="AMP-binding"/>
</dbReference>
<dbReference type="InterPro" id="IPR045851">
    <property type="entry name" value="AMP-bd_C_sf"/>
</dbReference>
<feature type="domain" description="AMP-dependent synthetase/ligase" evidence="3">
    <location>
        <begin position="17"/>
        <end position="380"/>
    </location>
</feature>
<dbReference type="EMBL" id="CAEZYH010000064">
    <property type="protein sequence ID" value="CAB4724907.1"/>
    <property type="molecule type" value="Genomic_DNA"/>
</dbReference>
<dbReference type="Pfam" id="PF00501">
    <property type="entry name" value="AMP-binding"/>
    <property type="match status" value="1"/>
</dbReference>
<evidence type="ECO:0000313" key="8">
    <source>
        <dbReference type="EMBL" id="CAB4875877.1"/>
    </source>
</evidence>
<evidence type="ECO:0000313" key="6">
    <source>
        <dbReference type="EMBL" id="CAB4780626.1"/>
    </source>
</evidence>
<dbReference type="InterPro" id="IPR000873">
    <property type="entry name" value="AMP-dep_synth/lig_dom"/>
</dbReference>
<dbReference type="PRINTS" id="PR00154">
    <property type="entry name" value="AMPBINDING"/>
</dbReference>
<accession>A0A6J6WB99</accession>
<dbReference type="InterPro" id="IPR050237">
    <property type="entry name" value="ATP-dep_AMP-bd_enzyme"/>
</dbReference>
<name>A0A6J6WB99_9ZZZZ</name>
<dbReference type="Gene3D" id="3.40.50.12780">
    <property type="entry name" value="N-terminal domain of ligase-like"/>
    <property type="match status" value="1"/>
</dbReference>
<feature type="domain" description="AMP-binding enzyme C-terminal" evidence="4">
    <location>
        <begin position="430"/>
        <end position="504"/>
    </location>
</feature>
<dbReference type="CDD" id="cd17631">
    <property type="entry name" value="FACL_FadD13-like"/>
    <property type="match status" value="1"/>
</dbReference>
<dbReference type="InterPro" id="IPR020845">
    <property type="entry name" value="AMP-binding_CS"/>
</dbReference>
<organism evidence="6">
    <name type="scientific">freshwater metagenome</name>
    <dbReference type="NCBI Taxonomy" id="449393"/>
    <lineage>
        <taxon>unclassified sequences</taxon>
        <taxon>metagenomes</taxon>
        <taxon>ecological metagenomes</taxon>
    </lineage>
</organism>
<dbReference type="AlphaFoldDB" id="A0A6J6WB99"/>
<evidence type="ECO:0000313" key="9">
    <source>
        <dbReference type="EMBL" id="CAB4904827.1"/>
    </source>
</evidence>
<reference evidence="6" key="1">
    <citation type="submission" date="2020-05" db="EMBL/GenBank/DDBJ databases">
        <authorList>
            <person name="Chiriac C."/>
            <person name="Salcher M."/>
            <person name="Ghai R."/>
            <person name="Kavagutti S V."/>
        </authorList>
    </citation>
    <scope>NUCLEOTIDE SEQUENCE</scope>
</reference>
<proteinExistence type="inferred from homology"/>
<dbReference type="EMBL" id="CAFBLJ010000070">
    <property type="protein sequence ID" value="CAB4875877.1"/>
    <property type="molecule type" value="Genomic_DNA"/>
</dbReference>
<evidence type="ECO:0000256" key="2">
    <source>
        <dbReference type="ARBA" id="ARBA00022598"/>
    </source>
</evidence>
<sequence>MAIFELMSVNIGNLLTRRANINGSIEALYDVAAGRRYTYTELNKETNKVASLLVDAGVKKGDRVALLQMNSAEFMTAFFAIAKLGAVIVPLNWRLVADELEFILKDSGTTVLVFGSEFAGNVSELQSRGDRTDIKSWLYVGDAATKPAFARDFVAESATMSNAEPAVTASGDDLLYIMYTSGTTGLPKGVMHSHNTQYWALSTMCTTSDLARGDRYINPMPMFHVGALTPALGNIFIGSTHVLMRMFDPVKVWELIDSEKITNGLLVPAMLNFMRQVYDPSKYKHEHVRWLMAGAAPVPVSLIMSYAEIGIEVNQVYGLTETCGPACLTSREDAITKAGSTGKAFFLSEVKVVRPDGTECDDDEAGEVLISGGHMMLGYWNRPEATADALKDGWLYSGDGAIRDKDGFIFIQDRIKDMMISGGENVYPAEIENVIMGVAGVGDVAVIGIPSEKWGESPLAIVVKKDEAVTEAAVLEHCAGKLARFKQPVAVRFIDLIPRNPSGKALKKDLRIQFKDVVGP</sequence>
<evidence type="ECO:0000313" key="7">
    <source>
        <dbReference type="EMBL" id="CAB4804258.1"/>
    </source>
</evidence>
<protein>
    <submittedName>
        <fullName evidence="6">Unannotated protein</fullName>
    </submittedName>
</protein>
<dbReference type="EMBL" id="CAFBMF010000075">
    <property type="protein sequence ID" value="CAB4904827.1"/>
    <property type="molecule type" value="Genomic_DNA"/>
</dbReference>
<evidence type="ECO:0000259" key="4">
    <source>
        <dbReference type="Pfam" id="PF13193"/>
    </source>
</evidence>
<dbReference type="NCBIfam" id="NF004837">
    <property type="entry name" value="PRK06187.1"/>
    <property type="match status" value="1"/>
</dbReference>
<evidence type="ECO:0000313" key="10">
    <source>
        <dbReference type="EMBL" id="CAB5030715.1"/>
    </source>
</evidence>
<dbReference type="FunFam" id="3.30.300.30:FF:000008">
    <property type="entry name" value="2,3-dihydroxybenzoate-AMP ligase"/>
    <property type="match status" value="1"/>
</dbReference>
<gene>
    <name evidence="5" type="ORF">UFOPK2658_01329</name>
    <name evidence="6" type="ORF">UFOPK2880_01421</name>
    <name evidence="7" type="ORF">UFOPK3004_00849</name>
    <name evidence="8" type="ORF">UFOPK3304_01267</name>
    <name evidence="9" type="ORF">UFOPK3494_01140</name>
    <name evidence="10" type="ORF">UFOPK4134_00948</name>
</gene>
<comment type="similarity">
    <text evidence="1">Belongs to the ATP-dependent AMP-binding enzyme family.</text>
</comment>
<dbReference type="EMBL" id="CAEZZP010000106">
    <property type="protein sequence ID" value="CAB4780626.1"/>
    <property type="molecule type" value="Genomic_DNA"/>
</dbReference>
<dbReference type="InterPro" id="IPR025110">
    <property type="entry name" value="AMP-bd_C"/>
</dbReference>
<dbReference type="Gene3D" id="3.30.300.30">
    <property type="match status" value="1"/>
</dbReference>
<dbReference type="PANTHER" id="PTHR43767:SF1">
    <property type="entry name" value="NONRIBOSOMAL PEPTIDE SYNTHASE PES1 (EUROFUNG)-RELATED"/>
    <property type="match status" value="1"/>
</dbReference>
<evidence type="ECO:0000259" key="3">
    <source>
        <dbReference type="Pfam" id="PF00501"/>
    </source>
</evidence>